<proteinExistence type="predicted"/>
<evidence type="ECO:0000313" key="2">
    <source>
        <dbReference type="Proteomes" id="UP000052978"/>
    </source>
</evidence>
<dbReference type="Proteomes" id="UP000052978">
    <property type="component" value="Unassembled WGS sequence"/>
</dbReference>
<dbReference type="AlphaFoldDB" id="S7MG60"/>
<evidence type="ECO:0000313" key="1">
    <source>
        <dbReference type="EMBL" id="EPQ03154.1"/>
    </source>
</evidence>
<organism evidence="1 2">
    <name type="scientific">Myotis brandtii</name>
    <name type="common">Brandt's bat</name>
    <dbReference type="NCBI Taxonomy" id="109478"/>
    <lineage>
        <taxon>Eukaryota</taxon>
        <taxon>Metazoa</taxon>
        <taxon>Chordata</taxon>
        <taxon>Craniata</taxon>
        <taxon>Vertebrata</taxon>
        <taxon>Euteleostomi</taxon>
        <taxon>Mammalia</taxon>
        <taxon>Eutheria</taxon>
        <taxon>Laurasiatheria</taxon>
        <taxon>Chiroptera</taxon>
        <taxon>Yangochiroptera</taxon>
        <taxon>Vespertilionidae</taxon>
        <taxon>Myotis</taxon>
    </lineage>
</organism>
<keyword evidence="2" id="KW-1185">Reference proteome</keyword>
<gene>
    <name evidence="1" type="ORF">D623_10008604</name>
</gene>
<sequence>MDKRLFEPLNQEDPTPPRLFWFGSVRCDIGVTSGHHPDAPGPQRQLPRWAGLARTVSPPV</sequence>
<accession>S7MG60</accession>
<name>S7MG60_MYOBR</name>
<reference evidence="1 2" key="1">
    <citation type="journal article" date="2013" name="Nat. Commun.">
        <title>Genome analysis reveals insights into physiology and longevity of the Brandt's bat Myotis brandtii.</title>
        <authorList>
            <person name="Seim I."/>
            <person name="Fang X."/>
            <person name="Xiong Z."/>
            <person name="Lobanov A.V."/>
            <person name="Huang Z."/>
            <person name="Ma S."/>
            <person name="Feng Y."/>
            <person name="Turanov A.A."/>
            <person name="Zhu Y."/>
            <person name="Lenz T.L."/>
            <person name="Gerashchenko M.V."/>
            <person name="Fan D."/>
            <person name="Hee Yim S."/>
            <person name="Yao X."/>
            <person name="Jordan D."/>
            <person name="Xiong Y."/>
            <person name="Ma Y."/>
            <person name="Lyapunov A.N."/>
            <person name="Chen G."/>
            <person name="Kulakova O.I."/>
            <person name="Sun Y."/>
            <person name="Lee S.G."/>
            <person name="Bronson R.T."/>
            <person name="Moskalev A.A."/>
            <person name="Sunyaev S.R."/>
            <person name="Zhang G."/>
            <person name="Krogh A."/>
            <person name="Wang J."/>
            <person name="Gladyshev V.N."/>
        </authorList>
    </citation>
    <scope>NUCLEOTIDE SEQUENCE [LARGE SCALE GENOMIC DNA]</scope>
</reference>
<protein>
    <submittedName>
        <fullName evidence="1">Uncharacterized protein</fullName>
    </submittedName>
</protein>
<dbReference type="EMBL" id="KE161326">
    <property type="protein sequence ID" value="EPQ03154.1"/>
    <property type="molecule type" value="Genomic_DNA"/>
</dbReference>